<gene>
    <name evidence="11" type="ORF">D9615_002538</name>
</gene>
<feature type="compositionally biased region" description="Polar residues" evidence="7">
    <location>
        <begin position="184"/>
        <end position="193"/>
    </location>
</feature>
<dbReference type="InterPro" id="IPR006593">
    <property type="entry name" value="Cyt_b561/ferric_Rdtase_TM"/>
</dbReference>
<reference evidence="11 12" key="1">
    <citation type="journal article" date="2020" name="ISME J.">
        <title>Uncovering the hidden diversity of litter-decomposition mechanisms in mushroom-forming fungi.</title>
        <authorList>
            <person name="Floudas D."/>
            <person name="Bentzer J."/>
            <person name="Ahren D."/>
            <person name="Johansson T."/>
            <person name="Persson P."/>
            <person name="Tunlid A."/>
        </authorList>
    </citation>
    <scope>NUCLEOTIDE SEQUENCE [LARGE SCALE GENOMIC DNA]</scope>
    <source>
        <strain evidence="11 12">CBS 661.87</strain>
    </source>
</reference>
<dbReference type="PANTHER" id="PTHR47797:SF3">
    <property type="entry name" value="CYTOCHROME B561 DOMAIN-CONTAINING PROTEIN"/>
    <property type="match status" value="1"/>
</dbReference>
<feature type="compositionally biased region" description="Low complexity" evidence="7">
    <location>
        <begin position="172"/>
        <end position="183"/>
    </location>
</feature>
<dbReference type="InterPro" id="IPR005018">
    <property type="entry name" value="DOMON_domain"/>
</dbReference>
<feature type="signal peptide" evidence="9">
    <location>
        <begin position="1"/>
        <end position="17"/>
    </location>
</feature>
<keyword evidence="6 8" id="KW-0472">Membrane</keyword>
<evidence type="ECO:0000256" key="8">
    <source>
        <dbReference type="SAM" id="Phobius"/>
    </source>
</evidence>
<protein>
    <recommendedName>
        <fullName evidence="10">Cytochrome b561 domain-containing protein</fullName>
    </recommendedName>
</protein>
<dbReference type="Gene3D" id="1.20.120.1770">
    <property type="match status" value="1"/>
</dbReference>
<keyword evidence="3 8" id="KW-0812">Transmembrane</keyword>
<name>A0A8H5HMY3_9AGAR</name>
<dbReference type="AlphaFoldDB" id="A0A8H5HMY3"/>
<keyword evidence="2" id="KW-0813">Transport</keyword>
<evidence type="ECO:0000256" key="7">
    <source>
        <dbReference type="SAM" id="MobiDB-lite"/>
    </source>
</evidence>
<evidence type="ECO:0000256" key="1">
    <source>
        <dbReference type="ARBA" id="ARBA00004370"/>
    </source>
</evidence>
<feature type="transmembrane region" description="Helical" evidence="8">
    <location>
        <begin position="313"/>
        <end position="334"/>
    </location>
</feature>
<dbReference type="InterPro" id="IPR015920">
    <property type="entry name" value="Cellobiose_DH-like_cyt"/>
</dbReference>
<feature type="transmembrane region" description="Helical" evidence="8">
    <location>
        <begin position="354"/>
        <end position="374"/>
    </location>
</feature>
<feature type="domain" description="Cytochrome b561" evidence="10">
    <location>
        <begin position="166"/>
        <end position="371"/>
    </location>
</feature>
<feature type="region of interest" description="Disordered" evidence="7">
    <location>
        <begin position="172"/>
        <end position="193"/>
    </location>
</feature>
<dbReference type="Proteomes" id="UP000565441">
    <property type="component" value="Unassembled WGS sequence"/>
</dbReference>
<evidence type="ECO:0000256" key="2">
    <source>
        <dbReference type="ARBA" id="ARBA00022448"/>
    </source>
</evidence>
<dbReference type="PROSITE" id="PS50939">
    <property type="entry name" value="CYTOCHROME_B561"/>
    <property type="match status" value="1"/>
</dbReference>
<feature type="transmembrane region" description="Helical" evidence="8">
    <location>
        <begin position="206"/>
        <end position="231"/>
    </location>
</feature>
<sequence length="403" mass="43925">MKSFLLVFAVLVAKATGNLIAGRQTTVTDRKCSSLMCVSAIVNGSSVDYVLSSLGKRPLGWMGMGFGRAMANTPMVIMWVNDGKVILSQRIAPQEVMPTVDPNPPRVATLADSLTSIAGDSSNFGFSVPATIDTQQFIIFAYGTDSPGSSEVDADLRQHYEYRTVLLDLSGRSSTTTTSGSGTNPTKAPSGGNSDDIPLLPYQRMIVAHAIFCVVGFLLFLPAGALLARYLRTYTPTWFTGHWVAQFLVAGPTIIVGIALGIGSVTKAGAMHLNDTHKKLGVAIFVLYGIQLTLGAIIHWVKPRNTTRRPVQNYFHAVLGLLIIALAMAQVHSGFTVEWSKTTGREPFPNSVNILFYVWISLVTVLYFGGLALLPRQYRQESLPKRLPVTDDDEDNYVYRDRD</sequence>
<keyword evidence="5 8" id="KW-1133">Transmembrane helix</keyword>
<feature type="transmembrane region" description="Helical" evidence="8">
    <location>
        <begin position="282"/>
        <end position="301"/>
    </location>
</feature>
<evidence type="ECO:0000313" key="11">
    <source>
        <dbReference type="EMBL" id="KAF5385965.1"/>
    </source>
</evidence>
<dbReference type="OrthoDB" id="19261at2759"/>
<dbReference type="SMART" id="SM00665">
    <property type="entry name" value="B561"/>
    <property type="match status" value="1"/>
</dbReference>
<organism evidence="11 12">
    <name type="scientific">Tricholomella constricta</name>
    <dbReference type="NCBI Taxonomy" id="117010"/>
    <lineage>
        <taxon>Eukaryota</taxon>
        <taxon>Fungi</taxon>
        <taxon>Dikarya</taxon>
        <taxon>Basidiomycota</taxon>
        <taxon>Agaricomycotina</taxon>
        <taxon>Agaricomycetes</taxon>
        <taxon>Agaricomycetidae</taxon>
        <taxon>Agaricales</taxon>
        <taxon>Tricholomatineae</taxon>
        <taxon>Lyophyllaceae</taxon>
        <taxon>Tricholomella</taxon>
    </lineage>
</organism>
<dbReference type="CDD" id="cd09630">
    <property type="entry name" value="CDH_like_cytochrome"/>
    <property type="match status" value="1"/>
</dbReference>
<evidence type="ECO:0000256" key="5">
    <source>
        <dbReference type="ARBA" id="ARBA00022989"/>
    </source>
</evidence>
<keyword evidence="4" id="KW-0249">Electron transport</keyword>
<feature type="chain" id="PRO_5034179426" description="Cytochrome b561 domain-containing protein" evidence="9">
    <location>
        <begin position="18"/>
        <end position="403"/>
    </location>
</feature>
<dbReference type="PANTHER" id="PTHR47797">
    <property type="entry name" value="DEHYDROGENASE, PUTATIVE (AFU_ORTHOLOGUE AFUA_8G05805)-RELATED"/>
    <property type="match status" value="1"/>
</dbReference>
<dbReference type="Pfam" id="PF03188">
    <property type="entry name" value="Cytochrom_B561"/>
    <property type="match status" value="1"/>
</dbReference>
<evidence type="ECO:0000313" key="12">
    <source>
        <dbReference type="Proteomes" id="UP000565441"/>
    </source>
</evidence>
<evidence type="ECO:0000256" key="4">
    <source>
        <dbReference type="ARBA" id="ARBA00022982"/>
    </source>
</evidence>
<comment type="caution">
    <text evidence="11">The sequence shown here is derived from an EMBL/GenBank/DDBJ whole genome shotgun (WGS) entry which is preliminary data.</text>
</comment>
<proteinExistence type="predicted"/>
<evidence type="ECO:0000256" key="6">
    <source>
        <dbReference type="ARBA" id="ARBA00023136"/>
    </source>
</evidence>
<dbReference type="GO" id="GO:0016020">
    <property type="term" value="C:membrane"/>
    <property type="evidence" value="ECO:0007669"/>
    <property type="project" value="UniProtKB-SubCell"/>
</dbReference>
<comment type="subcellular location">
    <subcellularLocation>
        <location evidence="1">Membrane</location>
    </subcellularLocation>
</comment>
<dbReference type="Pfam" id="PF16010">
    <property type="entry name" value="CDH-cyt"/>
    <property type="match status" value="1"/>
</dbReference>
<dbReference type="SMART" id="SM00664">
    <property type="entry name" value="DoH"/>
    <property type="match status" value="1"/>
</dbReference>
<dbReference type="Gene3D" id="2.60.40.1210">
    <property type="entry name" value="Cellobiose dehydrogenase, cytochrome domain"/>
    <property type="match status" value="1"/>
</dbReference>
<accession>A0A8H5HMY3</accession>
<dbReference type="CDD" id="cd08760">
    <property type="entry name" value="Cyt_b561_FRRS1_like"/>
    <property type="match status" value="1"/>
</dbReference>
<feature type="transmembrane region" description="Helical" evidence="8">
    <location>
        <begin position="243"/>
        <end position="262"/>
    </location>
</feature>
<evidence type="ECO:0000256" key="3">
    <source>
        <dbReference type="ARBA" id="ARBA00022692"/>
    </source>
</evidence>
<evidence type="ECO:0000256" key="9">
    <source>
        <dbReference type="SAM" id="SignalP"/>
    </source>
</evidence>
<keyword evidence="12" id="KW-1185">Reference proteome</keyword>
<dbReference type="SUPFAM" id="SSF49344">
    <property type="entry name" value="CBD9-like"/>
    <property type="match status" value="1"/>
</dbReference>
<evidence type="ECO:0000259" key="10">
    <source>
        <dbReference type="PROSITE" id="PS50939"/>
    </source>
</evidence>
<keyword evidence="9" id="KW-0732">Signal</keyword>
<dbReference type="EMBL" id="JAACJP010000003">
    <property type="protein sequence ID" value="KAF5385965.1"/>
    <property type="molecule type" value="Genomic_DNA"/>
</dbReference>